<evidence type="ECO:0000313" key="2">
    <source>
        <dbReference type="EMBL" id="AYA38214.1"/>
    </source>
</evidence>
<keyword evidence="1" id="KW-0812">Transmembrane</keyword>
<gene>
    <name evidence="2" type="ORF">D3Y59_14885</name>
</gene>
<dbReference type="EMBL" id="CP032317">
    <property type="protein sequence ID" value="AYA38214.1"/>
    <property type="molecule type" value="Genomic_DNA"/>
</dbReference>
<proteinExistence type="predicted"/>
<evidence type="ECO:0000313" key="3">
    <source>
        <dbReference type="Proteomes" id="UP000262802"/>
    </source>
</evidence>
<organism evidence="2 3">
    <name type="scientific">Hymenobacter oligotrophus</name>
    <dbReference type="NCBI Taxonomy" id="2319843"/>
    <lineage>
        <taxon>Bacteria</taxon>
        <taxon>Pseudomonadati</taxon>
        <taxon>Bacteroidota</taxon>
        <taxon>Cytophagia</taxon>
        <taxon>Cytophagales</taxon>
        <taxon>Hymenobacteraceae</taxon>
        <taxon>Hymenobacter</taxon>
    </lineage>
</organism>
<dbReference type="OrthoDB" id="9798708at2"/>
<dbReference type="AlphaFoldDB" id="A0A3B7R286"/>
<sequence>MPTPNPQPPFKSDSDADRRRQFGKFSGVGVQMLVVIGLSAWGGVALDKKMGWEPWGTILLTLLGVFIAMYQVIRAVSEK</sequence>
<dbReference type="Proteomes" id="UP000262802">
    <property type="component" value="Chromosome"/>
</dbReference>
<reference evidence="2 3" key="1">
    <citation type="submission" date="2018-09" db="EMBL/GenBank/DDBJ databases">
        <title>Hymenobacter medium sp. nov., isolated from R2A medium.</title>
        <authorList>
            <person name="Yingchao G."/>
        </authorList>
    </citation>
    <scope>NUCLEOTIDE SEQUENCE [LARGE SCALE GENOMIC DNA]</scope>
    <source>
        <strain evidence="3">sh-6</strain>
    </source>
</reference>
<dbReference type="Pfam" id="PF09527">
    <property type="entry name" value="ATPase_gene1"/>
    <property type="match status" value="1"/>
</dbReference>
<evidence type="ECO:0000256" key="1">
    <source>
        <dbReference type="SAM" id="Phobius"/>
    </source>
</evidence>
<protein>
    <submittedName>
        <fullName evidence="2">AtpZ/AtpI family protein</fullName>
    </submittedName>
</protein>
<feature type="transmembrane region" description="Helical" evidence="1">
    <location>
        <begin position="28"/>
        <end position="46"/>
    </location>
</feature>
<keyword evidence="1" id="KW-1133">Transmembrane helix</keyword>
<dbReference type="KEGG" id="hyh:D3Y59_14885"/>
<dbReference type="RefSeq" id="WP_119445764.1">
    <property type="nucleotide sequence ID" value="NZ_CP032317.1"/>
</dbReference>
<accession>A0A3B7R286</accession>
<dbReference type="InterPro" id="IPR032820">
    <property type="entry name" value="ATPase_put"/>
</dbReference>
<keyword evidence="3" id="KW-1185">Reference proteome</keyword>
<feature type="transmembrane region" description="Helical" evidence="1">
    <location>
        <begin position="52"/>
        <end position="73"/>
    </location>
</feature>
<name>A0A3B7R286_9BACT</name>
<keyword evidence="1" id="KW-0472">Membrane</keyword>